<evidence type="ECO:0000313" key="1">
    <source>
        <dbReference type="EMBL" id="NGO54218.1"/>
    </source>
</evidence>
<protein>
    <submittedName>
        <fullName evidence="1">Uncharacterized protein</fullName>
    </submittedName>
</protein>
<dbReference type="RefSeq" id="WP_165032330.1">
    <property type="nucleotide sequence ID" value="NZ_JAAKZF010000046.1"/>
</dbReference>
<proteinExistence type="predicted"/>
<sequence length="123" mass="14085">MEAAPLIPETLENISAAVKGRVVVLAQNLEYVAELEALDNPRFRAVYSHRFLEMANSAFKAILADPVKLATLKNRRRPGMTQRHYTCLLNRARPHRLAMFGWLKRRGYLERGNVSFHGAECRH</sequence>
<evidence type="ECO:0000313" key="2">
    <source>
        <dbReference type="Proteomes" id="UP001642900"/>
    </source>
</evidence>
<gene>
    <name evidence="1" type="ORF">G6N73_24275</name>
</gene>
<dbReference type="AlphaFoldDB" id="A0A6G4WIN4"/>
<name>A0A6G4WIN4_9HYPH</name>
<dbReference type="EMBL" id="JAAKZF010000046">
    <property type="protein sequence ID" value="NGO54218.1"/>
    <property type="molecule type" value="Genomic_DNA"/>
</dbReference>
<keyword evidence="2" id="KW-1185">Reference proteome</keyword>
<accession>A0A6G4WIN4</accession>
<comment type="caution">
    <text evidence="1">The sequence shown here is derived from an EMBL/GenBank/DDBJ whole genome shotgun (WGS) entry which is preliminary data.</text>
</comment>
<reference evidence="1 2" key="1">
    <citation type="submission" date="2020-02" db="EMBL/GenBank/DDBJ databases">
        <title>Genome sequence of strain CCNWXJ40-4.</title>
        <authorList>
            <person name="Gao J."/>
            <person name="Sun J."/>
        </authorList>
    </citation>
    <scope>NUCLEOTIDE SEQUENCE [LARGE SCALE GENOMIC DNA]</scope>
    <source>
        <strain evidence="1 2">CCNWXJ 40-4</strain>
    </source>
</reference>
<organism evidence="1 2">
    <name type="scientific">Allomesorhizobium camelthorni</name>
    <dbReference type="NCBI Taxonomy" id="475069"/>
    <lineage>
        <taxon>Bacteria</taxon>
        <taxon>Pseudomonadati</taxon>
        <taxon>Pseudomonadota</taxon>
        <taxon>Alphaproteobacteria</taxon>
        <taxon>Hyphomicrobiales</taxon>
        <taxon>Phyllobacteriaceae</taxon>
        <taxon>Allomesorhizobium</taxon>
    </lineage>
</organism>
<dbReference type="Proteomes" id="UP001642900">
    <property type="component" value="Unassembled WGS sequence"/>
</dbReference>